<name>A0A9P6Q3F2_9FUNG</name>
<dbReference type="Proteomes" id="UP000807716">
    <property type="component" value="Unassembled WGS sequence"/>
</dbReference>
<dbReference type="InterPro" id="IPR006597">
    <property type="entry name" value="Sel1-like"/>
</dbReference>
<keyword evidence="4" id="KW-1185">Reference proteome</keyword>
<organism evidence="3 4">
    <name type="scientific">Actinomortierella ambigua</name>
    <dbReference type="NCBI Taxonomy" id="1343610"/>
    <lineage>
        <taxon>Eukaryota</taxon>
        <taxon>Fungi</taxon>
        <taxon>Fungi incertae sedis</taxon>
        <taxon>Mucoromycota</taxon>
        <taxon>Mortierellomycotina</taxon>
        <taxon>Mortierellomycetes</taxon>
        <taxon>Mortierellales</taxon>
        <taxon>Mortierellaceae</taxon>
        <taxon>Actinomortierella</taxon>
    </lineage>
</organism>
<dbReference type="EMBL" id="JAAAJB010000301">
    <property type="protein sequence ID" value="KAG0259021.1"/>
    <property type="molecule type" value="Genomic_DNA"/>
</dbReference>
<comment type="similarity">
    <text evidence="1">Belongs to the sel-1 family.</text>
</comment>
<dbReference type="InterPro" id="IPR011990">
    <property type="entry name" value="TPR-like_helical_dom_sf"/>
</dbReference>
<protein>
    <submittedName>
        <fullName evidence="3">Uncharacterized protein</fullName>
    </submittedName>
</protein>
<evidence type="ECO:0000256" key="1">
    <source>
        <dbReference type="ARBA" id="ARBA00038101"/>
    </source>
</evidence>
<dbReference type="OrthoDB" id="10689092at2759"/>
<dbReference type="SMART" id="SM00671">
    <property type="entry name" value="SEL1"/>
    <property type="match status" value="15"/>
</dbReference>
<evidence type="ECO:0000313" key="4">
    <source>
        <dbReference type="Proteomes" id="UP000807716"/>
    </source>
</evidence>
<proteinExistence type="inferred from homology"/>
<dbReference type="AlphaFoldDB" id="A0A9P6Q3F2"/>
<sequence length="784" mass="87566">MDLIELTYSAEHDHNANAMMELAQAHESGKILPRHASSAFAWYLKAAKRGLPRAQHYLANKFFEQHYDLDQPLERCSSEALKGDTWAQCCLGFMYQSGHDGVKVDFAEAVSWYLRAAKQGYAFAQHKLGDLYQYRVMKDGDERVSPESGGLEPNLAEALHWRREAATLGHMEAMSLFAAMYYDGTWVDQSYSTAMYWFRLAANKGHRESKYYLGKMYYDGVGVGQNYPEAAVWFRQAALDGHSWSQLILGHMHQFGQGVLKSDCEAVEWYLQAGTQGNAVAQYTVGWMMDHGLGTLRDEHQAVSWYAKGVYRGNVLAIFCLGTMYELGIAVDRSDDMARSLFQDATDIGHEDAPFHLASLGLADRASSSQTDAEMVAWYRQKAEEGDVSAQFNMGLMYEKGALGLQRNVLRALEWYGKANAQGHTSAKDRALGAFLGFDLRDLQHDLARFWYSKAANQGHPVAQYRLAGLVQRMSLTHDHDDDDDDDDNDDRDDGNGNAVEAIQLYQDAAQQGYSLAQYELGRMFQQGRGVEQCHTEAMRWFRIAAIQGCLPAQLALGAIYATATTTTTTTFTEKGDDPNSDGLHPDHTKAAYWYRQAAEQGDALAQSKMAEMYDFGQGVEKPDSGLAAYFARKSANQGNPEAQFRLGLAYELGFRVPRSLDEARAWYRKAASQGLVDADAHLQLLLLLEKETTDQNVEAPTDREAVKWYRQQAKREHDSAIVVAAQYSLGFIHEKGLFGVDVNTGQAIALYQGAAAEGHVHASQRWQHCRTRLNGALSLCIVS</sequence>
<dbReference type="PANTHER" id="PTHR11102">
    <property type="entry name" value="SEL-1-LIKE PROTEIN"/>
    <property type="match status" value="1"/>
</dbReference>
<comment type="caution">
    <text evidence="3">The sequence shown here is derived from an EMBL/GenBank/DDBJ whole genome shotgun (WGS) entry which is preliminary data.</text>
</comment>
<dbReference type="Gene3D" id="1.25.40.10">
    <property type="entry name" value="Tetratricopeptide repeat domain"/>
    <property type="match status" value="5"/>
</dbReference>
<evidence type="ECO:0000313" key="3">
    <source>
        <dbReference type="EMBL" id="KAG0259021.1"/>
    </source>
</evidence>
<feature type="region of interest" description="Disordered" evidence="2">
    <location>
        <begin position="477"/>
        <end position="497"/>
    </location>
</feature>
<dbReference type="Pfam" id="PF08238">
    <property type="entry name" value="Sel1"/>
    <property type="match status" value="17"/>
</dbReference>
<gene>
    <name evidence="3" type="ORF">DFQ27_004347</name>
</gene>
<dbReference type="InterPro" id="IPR050767">
    <property type="entry name" value="Sel1_AlgK"/>
</dbReference>
<dbReference type="SUPFAM" id="SSF81901">
    <property type="entry name" value="HCP-like"/>
    <property type="match status" value="6"/>
</dbReference>
<feature type="compositionally biased region" description="Acidic residues" evidence="2">
    <location>
        <begin position="481"/>
        <end position="493"/>
    </location>
</feature>
<evidence type="ECO:0000256" key="2">
    <source>
        <dbReference type="SAM" id="MobiDB-lite"/>
    </source>
</evidence>
<reference evidence="3" key="1">
    <citation type="journal article" date="2020" name="Fungal Divers.">
        <title>Resolving the Mortierellaceae phylogeny through synthesis of multi-gene phylogenetics and phylogenomics.</title>
        <authorList>
            <person name="Vandepol N."/>
            <person name="Liber J."/>
            <person name="Desiro A."/>
            <person name="Na H."/>
            <person name="Kennedy M."/>
            <person name="Barry K."/>
            <person name="Grigoriev I.V."/>
            <person name="Miller A.N."/>
            <person name="O'Donnell K."/>
            <person name="Stajich J.E."/>
            <person name="Bonito G."/>
        </authorList>
    </citation>
    <scope>NUCLEOTIDE SEQUENCE</scope>
    <source>
        <strain evidence="3">BC1065</strain>
    </source>
</reference>
<accession>A0A9P6Q3F2</accession>
<dbReference type="PANTHER" id="PTHR11102:SF160">
    <property type="entry name" value="ERAD-ASSOCIATED E3 UBIQUITIN-PROTEIN LIGASE COMPONENT HRD3"/>
    <property type="match status" value="1"/>
</dbReference>